<dbReference type="EMBL" id="DS989825">
    <property type="protein sequence ID" value="EFR02047.1"/>
    <property type="molecule type" value="Genomic_DNA"/>
</dbReference>
<evidence type="ECO:0000313" key="2">
    <source>
        <dbReference type="Proteomes" id="UP000002669"/>
    </source>
</evidence>
<dbReference type="PANTHER" id="PTHR47843">
    <property type="entry name" value="BTB DOMAIN-CONTAINING PROTEIN-RELATED"/>
    <property type="match status" value="1"/>
</dbReference>
<evidence type="ECO:0000313" key="1">
    <source>
        <dbReference type="EMBL" id="EFR02047.1"/>
    </source>
</evidence>
<protein>
    <submittedName>
        <fullName evidence="1">BTB/POZ domain-containing protein</fullName>
    </submittedName>
</protein>
<dbReference type="InterPro" id="IPR011333">
    <property type="entry name" value="SKP1/BTB/POZ_sf"/>
</dbReference>
<dbReference type="STRING" id="535722.E4UY84"/>
<dbReference type="OrthoDB" id="6359816at2759"/>
<dbReference type="OMA" id="FCELIRK"/>
<dbReference type="AlphaFoldDB" id="E4UY84"/>
<dbReference type="InParanoid" id="E4UY84"/>
<dbReference type="Proteomes" id="UP000002669">
    <property type="component" value="Unassembled WGS sequence"/>
</dbReference>
<accession>E4UY84</accession>
<gene>
    <name evidence="1" type="ORF">MGYG_05050</name>
</gene>
<dbReference type="VEuPathDB" id="FungiDB:MGYG_05050"/>
<reference evidence="2" key="1">
    <citation type="journal article" date="2012" name="MBio">
        <title>Comparative genome analysis of Trichophyton rubrum and related dermatophytes reveals candidate genes involved in infection.</title>
        <authorList>
            <person name="Martinez D.A."/>
            <person name="Oliver B.G."/>
            <person name="Graeser Y."/>
            <person name="Goldberg J.M."/>
            <person name="Li W."/>
            <person name="Martinez-Rossi N.M."/>
            <person name="Monod M."/>
            <person name="Shelest E."/>
            <person name="Barton R.C."/>
            <person name="Birch E."/>
            <person name="Brakhage A.A."/>
            <person name="Chen Z."/>
            <person name="Gurr S.J."/>
            <person name="Heiman D."/>
            <person name="Heitman J."/>
            <person name="Kosti I."/>
            <person name="Rossi A."/>
            <person name="Saif S."/>
            <person name="Samalova M."/>
            <person name="Saunders C.W."/>
            <person name="Shea T."/>
            <person name="Summerbell R.C."/>
            <person name="Xu J."/>
            <person name="Young S."/>
            <person name="Zeng Q."/>
            <person name="Birren B.W."/>
            <person name="Cuomo C.A."/>
            <person name="White T.C."/>
        </authorList>
    </citation>
    <scope>NUCLEOTIDE SEQUENCE [LARGE SCALE GENOMIC DNA]</scope>
    <source>
        <strain evidence="2">ATCC MYA-4604 / CBS 118893</strain>
    </source>
</reference>
<dbReference type="HOGENOM" id="CLU_1147887_0_0_1"/>
<sequence>MAKKKGKKSATLVDPRVDSWVQECDELLSLPAEITDITPIIPYDMDKINNILKTNLKRYDIRLKPDLSKLTRYSFFDSSKFTDFTIQTAEDDFKVHKRPAANDSQETAKNVIDLSKDDPYTIKAMVRFIYETDYDGSGSNRGRISPMLFNARMYEVAERYSIPHLKERAKGKFTDAVHTYWDMDDFSPAIIEVYTSTPSTNRGLRDIISQTAFQHIGSLLHKDDFQLVLVEHAGFSADIVRLLANKPLANPPKKN</sequence>
<dbReference type="GeneID" id="10027728"/>
<name>E4UY84_ARTGP</name>
<proteinExistence type="predicted"/>
<organism evidence="2">
    <name type="scientific">Arthroderma gypseum (strain ATCC MYA-4604 / CBS 118893)</name>
    <name type="common">Microsporum gypseum</name>
    <dbReference type="NCBI Taxonomy" id="535722"/>
    <lineage>
        <taxon>Eukaryota</taxon>
        <taxon>Fungi</taxon>
        <taxon>Dikarya</taxon>
        <taxon>Ascomycota</taxon>
        <taxon>Pezizomycotina</taxon>
        <taxon>Eurotiomycetes</taxon>
        <taxon>Eurotiomycetidae</taxon>
        <taxon>Onygenales</taxon>
        <taxon>Arthrodermataceae</taxon>
        <taxon>Nannizzia</taxon>
    </lineage>
</organism>
<dbReference type="RefSeq" id="XP_003172458.1">
    <property type="nucleotide sequence ID" value="XM_003172410.1"/>
</dbReference>
<keyword evidence="2" id="KW-1185">Reference proteome</keyword>
<dbReference type="eggNOG" id="ENOG502SQDU">
    <property type="taxonomic scope" value="Eukaryota"/>
</dbReference>
<dbReference type="Gene3D" id="3.30.710.10">
    <property type="entry name" value="Potassium Channel Kv1.1, Chain A"/>
    <property type="match status" value="1"/>
</dbReference>
<dbReference type="SUPFAM" id="SSF54695">
    <property type="entry name" value="POZ domain"/>
    <property type="match status" value="1"/>
</dbReference>
<dbReference type="PANTHER" id="PTHR47843:SF5">
    <property type="entry name" value="BTB_POZ DOMAIN PROTEIN"/>
    <property type="match status" value="1"/>
</dbReference>